<feature type="compositionally biased region" description="Basic residues" evidence="1">
    <location>
        <begin position="37"/>
        <end position="71"/>
    </location>
</feature>
<protein>
    <recommendedName>
        <fullName evidence="4">Tripartite motif-containing protein 2</fullName>
    </recommendedName>
</protein>
<gene>
    <name evidence="2" type="ORF">FSP39_009327</name>
</gene>
<dbReference type="EMBL" id="VSWD01000009">
    <property type="protein sequence ID" value="KAK3092956.1"/>
    <property type="molecule type" value="Genomic_DNA"/>
</dbReference>
<feature type="compositionally biased region" description="Polar residues" evidence="1">
    <location>
        <begin position="17"/>
        <end position="36"/>
    </location>
</feature>
<reference evidence="2" key="1">
    <citation type="submission" date="2019-08" db="EMBL/GenBank/DDBJ databases">
        <title>The improved chromosome-level genome for the pearl oyster Pinctada fucata martensii using PacBio sequencing and Hi-C.</title>
        <authorList>
            <person name="Zheng Z."/>
        </authorList>
    </citation>
    <scope>NUCLEOTIDE SEQUENCE</scope>
    <source>
        <strain evidence="2">ZZ-2019</strain>
        <tissue evidence="2">Adductor muscle</tissue>
    </source>
</reference>
<feature type="region of interest" description="Disordered" evidence="1">
    <location>
        <begin position="17"/>
        <end position="87"/>
    </location>
</feature>
<dbReference type="InterPro" id="IPR015943">
    <property type="entry name" value="WD40/YVTN_repeat-like_dom_sf"/>
</dbReference>
<proteinExistence type="predicted"/>
<evidence type="ECO:0000313" key="3">
    <source>
        <dbReference type="Proteomes" id="UP001186944"/>
    </source>
</evidence>
<dbReference type="Gene3D" id="2.120.10.30">
    <property type="entry name" value="TolB, C-terminal domain"/>
    <property type="match status" value="1"/>
</dbReference>
<dbReference type="Gene3D" id="2.130.10.10">
    <property type="entry name" value="YVTN repeat-like/Quinoprotein amine dehydrogenase"/>
    <property type="match status" value="1"/>
</dbReference>
<name>A0AA88XUV9_PINIB</name>
<evidence type="ECO:0000256" key="1">
    <source>
        <dbReference type="SAM" id="MobiDB-lite"/>
    </source>
</evidence>
<dbReference type="SUPFAM" id="SSF101898">
    <property type="entry name" value="NHL repeat"/>
    <property type="match status" value="1"/>
</dbReference>
<dbReference type="Proteomes" id="UP001186944">
    <property type="component" value="Unassembled WGS sequence"/>
</dbReference>
<keyword evidence="3" id="KW-1185">Reference proteome</keyword>
<accession>A0AA88XUV9</accession>
<comment type="caution">
    <text evidence="2">The sequence shown here is derived from an EMBL/GenBank/DDBJ whole genome shotgun (WGS) entry which is preliminary data.</text>
</comment>
<evidence type="ECO:0008006" key="4">
    <source>
        <dbReference type="Google" id="ProtNLM"/>
    </source>
</evidence>
<organism evidence="2 3">
    <name type="scientific">Pinctada imbricata</name>
    <name type="common">Atlantic pearl-oyster</name>
    <name type="synonym">Pinctada martensii</name>
    <dbReference type="NCBI Taxonomy" id="66713"/>
    <lineage>
        <taxon>Eukaryota</taxon>
        <taxon>Metazoa</taxon>
        <taxon>Spiralia</taxon>
        <taxon>Lophotrochozoa</taxon>
        <taxon>Mollusca</taxon>
        <taxon>Bivalvia</taxon>
        <taxon>Autobranchia</taxon>
        <taxon>Pteriomorphia</taxon>
        <taxon>Pterioida</taxon>
        <taxon>Pterioidea</taxon>
        <taxon>Pteriidae</taxon>
        <taxon>Pinctada</taxon>
    </lineage>
</organism>
<evidence type="ECO:0000313" key="2">
    <source>
        <dbReference type="EMBL" id="KAK3092956.1"/>
    </source>
</evidence>
<dbReference type="InterPro" id="IPR011042">
    <property type="entry name" value="6-blade_b-propeller_TolB-like"/>
</dbReference>
<sequence>MGVRVNWNHPLCKSHLVQSIKQGRGSPTTPGPSTHSKTPKHPMQKHRADKHRKRRKRDKERQRKTQKHQTLRTHINQRDQWATGADLERPSATEIAESTLIHNVEQRVKVMAAGGDSVQEFPTQHVVECEDCGEQGDVKWFCKNCPGSLCDKSETRLNDYIKVLETDVCGKLKDMRIRIEEDISVGDKCSESLNKEIKTFEQEVVMVVHKSFQSLHKEVHGPRNDLTKSLADIDTQLKKVSEVIQECEKKIRIGNLDIIQFIPPDSESFIPNLNISAQVVPRFLPNRDILENIKLQLGRIEYASPVKRENDKEKERVVSLQVTIVSTFKSPFECTAISTIGDNKAWIIYQSSTSMRLYDCTGKFLKSFSVEKGKSITYMAMKRTGEMVISCSDKTIRLISNTGDCTKLIRTDPLSPAGICVTDSGDVMVCMRGKPEHRHLAIYSDDMMLKKSAMKSQYFTDPYRLLEIENMLYIINYCKNVVCLNVQGIMKWEYKGAKDMQLKTSFSARDISKDKYLNLLVVDCNNHCVHYINRDGQLIQIILTEGQTTLSYPWGISVDQETGLVWMGSCVRKDVCIASISE</sequence>
<dbReference type="AlphaFoldDB" id="A0AA88XUV9"/>